<accession>A0A3S0A1D0</accession>
<sequence length="597" mass="68191">MSVQLTTEHHTFTVTGELAGADISLLGEKLEDNLHLITICIQSEASFTPAPLHIEWTQPAWDIQSSWNPAMDRNRSFKADWMRGWRSNAAASAPVYALYNSAGRNRLTFAYSDALNTVQYRAAISEETANFYCRIQLFTEAAVPMQAYEAKLLVDTRDLPYYECLQGVQAWWSAMPAYTPAFVPETAKEPMYSTWYSMHQQVTDRKIEEQCRLAKELGMEAVIVDDGWQTEDHGRGYAYCGDWETYEGKFPDMKRHVDAIHDLGMKFILWYSVPFIGKYSQVWERFKDKILRYNENHGAAVLDPRYPDVREYIIGKYEAAVREWGLDGFKLDFIDTFYSPELQLPSTTPGKDYESIPEAVDRLLTDSIARLRELKPEIMVEFRQMYIGPAMRKYGNMFRASDCPNDSIQNRVRTIDLRLLCGETAAHADMIMWHPDEPVESAALQLINILFSVPQISVELDRVPAQHLAMLRHWLSFYKKHRDLLLEGRLTPRNPELLYPVVQSVRGDQGIVVTYHDRLVPLETGGSERTWFVVNGRREDGLYVEVTGDEPAKARVEIADCCGNVLHTDLMTLAKGIHPLAIPASGLATIQLDYTTA</sequence>
<dbReference type="InterPro" id="IPR013785">
    <property type="entry name" value="Aldolase_TIM"/>
</dbReference>
<dbReference type="Pfam" id="PF02065">
    <property type="entry name" value="Melibiase"/>
    <property type="match status" value="1"/>
</dbReference>
<keyword evidence="2" id="KW-1185">Reference proteome</keyword>
<proteinExistence type="predicted"/>
<name>A0A3S0A1D0_9BACL</name>
<dbReference type="GO" id="GO:0016052">
    <property type="term" value="P:carbohydrate catabolic process"/>
    <property type="evidence" value="ECO:0007669"/>
    <property type="project" value="InterPro"/>
</dbReference>
<protein>
    <submittedName>
        <fullName evidence="1">Alpha-galactosidase</fullName>
    </submittedName>
</protein>
<dbReference type="OrthoDB" id="9807519at2"/>
<dbReference type="Proteomes" id="UP000276128">
    <property type="component" value="Unassembled WGS sequence"/>
</dbReference>
<dbReference type="GO" id="GO:0004557">
    <property type="term" value="F:alpha-galactosidase activity"/>
    <property type="evidence" value="ECO:0007669"/>
    <property type="project" value="InterPro"/>
</dbReference>
<dbReference type="PANTHER" id="PTHR43053">
    <property type="entry name" value="GLYCOSIDASE FAMILY 31"/>
    <property type="match status" value="1"/>
</dbReference>
<comment type="caution">
    <text evidence="1">The sequence shown here is derived from an EMBL/GenBank/DDBJ whole genome shotgun (WGS) entry which is preliminary data.</text>
</comment>
<dbReference type="InterPro" id="IPR017853">
    <property type="entry name" value="GH"/>
</dbReference>
<evidence type="ECO:0000313" key="1">
    <source>
        <dbReference type="EMBL" id="RTE06289.1"/>
    </source>
</evidence>
<dbReference type="Gene3D" id="3.20.20.70">
    <property type="entry name" value="Aldolase class I"/>
    <property type="match status" value="1"/>
</dbReference>
<dbReference type="EMBL" id="RXHU01000075">
    <property type="protein sequence ID" value="RTE06289.1"/>
    <property type="molecule type" value="Genomic_DNA"/>
</dbReference>
<dbReference type="AlphaFoldDB" id="A0A3S0A1D0"/>
<reference evidence="1 2" key="1">
    <citation type="submission" date="2018-12" db="EMBL/GenBank/DDBJ databases">
        <title>Bacillus ochoae sp. nov., Paenibacillus whitsoniae sp. nov., Paenibacillus spiritus sp. nov. Isolated from the Mars Exploration Rover during spacecraft assembly.</title>
        <authorList>
            <person name="Seuylemezian A."/>
            <person name="Vaishampayan P."/>
        </authorList>
    </citation>
    <scope>NUCLEOTIDE SEQUENCE [LARGE SCALE GENOMIC DNA]</scope>
    <source>
        <strain evidence="1 2">MER 54</strain>
    </source>
</reference>
<organism evidence="1 2">
    <name type="scientific">Paenibacillus whitsoniae</name>
    <dbReference type="NCBI Taxonomy" id="2496558"/>
    <lineage>
        <taxon>Bacteria</taxon>
        <taxon>Bacillati</taxon>
        <taxon>Bacillota</taxon>
        <taxon>Bacilli</taxon>
        <taxon>Bacillales</taxon>
        <taxon>Paenibacillaceae</taxon>
        <taxon>Paenibacillus</taxon>
    </lineage>
</organism>
<dbReference type="SUPFAM" id="SSF51445">
    <property type="entry name" value="(Trans)glycosidases"/>
    <property type="match status" value="1"/>
</dbReference>
<dbReference type="InterPro" id="IPR050985">
    <property type="entry name" value="Alpha-glycosidase_related"/>
</dbReference>
<dbReference type="RefSeq" id="WP_126143632.1">
    <property type="nucleotide sequence ID" value="NZ_RXHU01000075.1"/>
</dbReference>
<dbReference type="InterPro" id="IPR002252">
    <property type="entry name" value="Glyco_hydro_36"/>
</dbReference>
<evidence type="ECO:0000313" key="2">
    <source>
        <dbReference type="Proteomes" id="UP000276128"/>
    </source>
</evidence>
<gene>
    <name evidence="1" type="ORF">EJQ19_23235</name>
</gene>
<dbReference type="CDD" id="cd14791">
    <property type="entry name" value="GH36"/>
    <property type="match status" value="1"/>
</dbReference>